<dbReference type="InterPro" id="IPR011990">
    <property type="entry name" value="TPR-like_helical_dom_sf"/>
</dbReference>
<evidence type="ECO:0000256" key="3">
    <source>
        <dbReference type="PROSITE-ProRule" id="PRU00339"/>
    </source>
</evidence>
<dbReference type="InterPro" id="IPR019734">
    <property type="entry name" value="TPR_rpt"/>
</dbReference>
<dbReference type="AlphaFoldDB" id="A5G628"/>
<dbReference type="InterPro" id="IPR051685">
    <property type="entry name" value="Ycf3/AcsC/BcsC/TPR_MFPF"/>
</dbReference>
<dbReference type="PANTHER" id="PTHR44943:SF8">
    <property type="entry name" value="TPR REPEAT-CONTAINING PROTEIN MJ0263"/>
    <property type="match status" value="1"/>
</dbReference>
<keyword evidence="5" id="KW-1185">Reference proteome</keyword>
<sequence>MATIAGYLLLAIGLSLLVGCATAGKAKVEPAEPTPAAAAAAAEPSPSLPAGPSVVHFTDGREGFLITEPSGMDAQLRADFDQASAMIKEAKFDKAIELLEKVIAQSPEMTAPHINLAIAYRQINKPEQAEQHLKKALELIPVHPVASNEYGLMLRKAGRFAESRLIYEKSLAAFPEYHPIHKNLAILCDLYLKDLACAVEHYEIYGQAMPKDQQVKLWLADLQTRRPTASAGMGNGLSVH</sequence>
<keyword evidence="2 3" id="KW-0802">TPR repeat</keyword>
<evidence type="ECO:0000313" key="5">
    <source>
        <dbReference type="Proteomes" id="UP000006695"/>
    </source>
</evidence>
<dbReference type="Gene3D" id="1.25.40.10">
    <property type="entry name" value="Tetratricopeptide repeat domain"/>
    <property type="match status" value="1"/>
</dbReference>
<name>A5G628_GEOUR</name>
<dbReference type="SUPFAM" id="SSF48452">
    <property type="entry name" value="TPR-like"/>
    <property type="match status" value="1"/>
</dbReference>
<proteinExistence type="predicted"/>
<reference evidence="4 5" key="1">
    <citation type="submission" date="2007-05" db="EMBL/GenBank/DDBJ databases">
        <title>Complete sequence of Geobacter uraniireducens Rf4.</title>
        <authorList>
            <consortium name="US DOE Joint Genome Institute"/>
            <person name="Copeland A."/>
            <person name="Lucas S."/>
            <person name="Lapidus A."/>
            <person name="Barry K."/>
            <person name="Detter J.C."/>
            <person name="Glavina del Rio T."/>
            <person name="Hammon N."/>
            <person name="Israni S."/>
            <person name="Dalin E."/>
            <person name="Tice H."/>
            <person name="Pitluck S."/>
            <person name="Chertkov O."/>
            <person name="Brettin T."/>
            <person name="Bruce D."/>
            <person name="Han C."/>
            <person name="Schmutz J."/>
            <person name="Larimer F."/>
            <person name="Land M."/>
            <person name="Hauser L."/>
            <person name="Kyrpides N."/>
            <person name="Mikhailova N."/>
            <person name="Shelobolina E."/>
            <person name="Aklujkar M."/>
            <person name="Lovley D."/>
            <person name="Richardson P."/>
        </authorList>
    </citation>
    <scope>NUCLEOTIDE SEQUENCE [LARGE SCALE GENOMIC DNA]</scope>
    <source>
        <strain evidence="4 5">Rf4</strain>
    </source>
</reference>
<keyword evidence="1" id="KW-0677">Repeat</keyword>
<dbReference type="PANTHER" id="PTHR44943">
    <property type="entry name" value="CELLULOSE SYNTHASE OPERON PROTEIN C"/>
    <property type="match status" value="1"/>
</dbReference>
<gene>
    <name evidence="4" type="ordered locus">Gura_3075</name>
</gene>
<protein>
    <submittedName>
        <fullName evidence="4">TPR repeat-containing protein</fullName>
    </submittedName>
</protein>
<feature type="repeat" description="TPR" evidence="3">
    <location>
        <begin position="110"/>
        <end position="143"/>
    </location>
</feature>
<organism evidence="4 5">
    <name type="scientific">Geotalea uraniireducens (strain Rf4)</name>
    <name type="common">Geobacter uraniireducens</name>
    <dbReference type="NCBI Taxonomy" id="351605"/>
    <lineage>
        <taxon>Bacteria</taxon>
        <taxon>Pseudomonadati</taxon>
        <taxon>Thermodesulfobacteriota</taxon>
        <taxon>Desulfuromonadia</taxon>
        <taxon>Geobacterales</taxon>
        <taxon>Geobacteraceae</taxon>
        <taxon>Geotalea</taxon>
    </lineage>
</organism>
<dbReference type="KEGG" id="gur:Gura_3075"/>
<accession>A5G628</accession>
<dbReference type="Proteomes" id="UP000006695">
    <property type="component" value="Chromosome"/>
</dbReference>
<evidence type="ECO:0000313" key="4">
    <source>
        <dbReference type="EMBL" id="ABQ27246.1"/>
    </source>
</evidence>
<dbReference type="EMBL" id="CP000698">
    <property type="protein sequence ID" value="ABQ27246.1"/>
    <property type="molecule type" value="Genomic_DNA"/>
</dbReference>
<evidence type="ECO:0000256" key="1">
    <source>
        <dbReference type="ARBA" id="ARBA00022737"/>
    </source>
</evidence>
<dbReference type="STRING" id="351605.Gura_3075"/>
<dbReference type="SMART" id="SM00028">
    <property type="entry name" value="TPR"/>
    <property type="match status" value="3"/>
</dbReference>
<evidence type="ECO:0000256" key="2">
    <source>
        <dbReference type="ARBA" id="ARBA00022803"/>
    </source>
</evidence>
<dbReference type="HOGENOM" id="CLU_092366_1_0_7"/>
<dbReference type="PROSITE" id="PS50005">
    <property type="entry name" value="TPR"/>
    <property type="match status" value="1"/>
</dbReference>
<dbReference type="Pfam" id="PF14559">
    <property type="entry name" value="TPR_19"/>
    <property type="match status" value="1"/>
</dbReference>